<protein>
    <submittedName>
        <fullName evidence="1">Uncharacterized protein</fullName>
    </submittedName>
</protein>
<dbReference type="EMBL" id="BKCJ010002894">
    <property type="protein sequence ID" value="GEU51622.1"/>
    <property type="molecule type" value="Genomic_DNA"/>
</dbReference>
<sequence>MLVRHTWRKKLNHCNSSNEAKRLGIPLPPELATFRLTVKEKKRKMTEFIKEVFVTENIKVDRMDRKLIPSLRIMPIQGVVINESDSGIFFTNGNTDIGF</sequence>
<evidence type="ECO:0000313" key="1">
    <source>
        <dbReference type="EMBL" id="GEU51622.1"/>
    </source>
</evidence>
<accession>A0A6L2KSQ6</accession>
<dbReference type="AlphaFoldDB" id="A0A6L2KSQ6"/>
<proteinExistence type="predicted"/>
<gene>
    <name evidence="1" type="ORF">Tci_023600</name>
</gene>
<reference evidence="1" key="1">
    <citation type="journal article" date="2019" name="Sci. Rep.">
        <title>Draft genome of Tanacetum cinerariifolium, the natural source of mosquito coil.</title>
        <authorList>
            <person name="Yamashiro T."/>
            <person name="Shiraishi A."/>
            <person name="Satake H."/>
            <person name="Nakayama K."/>
        </authorList>
    </citation>
    <scope>NUCLEOTIDE SEQUENCE</scope>
</reference>
<organism evidence="1">
    <name type="scientific">Tanacetum cinerariifolium</name>
    <name type="common">Dalmatian daisy</name>
    <name type="synonym">Chrysanthemum cinerariifolium</name>
    <dbReference type="NCBI Taxonomy" id="118510"/>
    <lineage>
        <taxon>Eukaryota</taxon>
        <taxon>Viridiplantae</taxon>
        <taxon>Streptophyta</taxon>
        <taxon>Embryophyta</taxon>
        <taxon>Tracheophyta</taxon>
        <taxon>Spermatophyta</taxon>
        <taxon>Magnoliopsida</taxon>
        <taxon>eudicotyledons</taxon>
        <taxon>Gunneridae</taxon>
        <taxon>Pentapetalae</taxon>
        <taxon>asterids</taxon>
        <taxon>campanulids</taxon>
        <taxon>Asterales</taxon>
        <taxon>Asteraceae</taxon>
        <taxon>Asteroideae</taxon>
        <taxon>Anthemideae</taxon>
        <taxon>Anthemidinae</taxon>
        <taxon>Tanacetum</taxon>
    </lineage>
</organism>
<comment type="caution">
    <text evidence="1">The sequence shown here is derived from an EMBL/GenBank/DDBJ whole genome shotgun (WGS) entry which is preliminary data.</text>
</comment>
<name>A0A6L2KSQ6_TANCI</name>